<organism evidence="3 4">
    <name type="scientific">Durusdinium trenchii</name>
    <dbReference type="NCBI Taxonomy" id="1381693"/>
    <lineage>
        <taxon>Eukaryota</taxon>
        <taxon>Sar</taxon>
        <taxon>Alveolata</taxon>
        <taxon>Dinophyceae</taxon>
        <taxon>Suessiales</taxon>
        <taxon>Symbiodiniaceae</taxon>
        <taxon>Durusdinium</taxon>
    </lineage>
</organism>
<dbReference type="PROSITE" id="PS50848">
    <property type="entry name" value="START"/>
    <property type="match status" value="1"/>
</dbReference>
<protein>
    <recommendedName>
        <fullName evidence="2">START domain-containing protein</fullName>
    </recommendedName>
</protein>
<dbReference type="EMBL" id="CAXAMN010003636">
    <property type="protein sequence ID" value="CAK9005445.1"/>
    <property type="molecule type" value="Genomic_DNA"/>
</dbReference>
<dbReference type="Pfam" id="PF01852">
    <property type="entry name" value="START"/>
    <property type="match status" value="1"/>
</dbReference>
<proteinExistence type="predicted"/>
<dbReference type="Gene3D" id="3.30.530.20">
    <property type="match status" value="1"/>
</dbReference>
<dbReference type="SUPFAM" id="SSF55961">
    <property type="entry name" value="Bet v1-like"/>
    <property type="match status" value="1"/>
</dbReference>
<feature type="chain" id="PRO_5046026122" description="START domain-containing protein" evidence="1">
    <location>
        <begin position="18"/>
        <end position="313"/>
    </location>
</feature>
<keyword evidence="1" id="KW-0732">Signal</keyword>
<gene>
    <name evidence="3" type="ORF">CCMP2556_LOCUS8076</name>
</gene>
<accession>A0ABP0IS76</accession>
<feature type="domain" description="START" evidence="2">
    <location>
        <begin position="130"/>
        <end position="281"/>
    </location>
</feature>
<sequence>MSPICWCCAYNVETSLACLFCCCPWQCEKQSARESAKRVSVYKKSGLGCWVDAKQAPFSPRFLLDLQDPKYKLQVWDGASLTVSELRRRLLGDIRKFSSADYPGFVKEREADGITYERNPSLENNGNAFFRLTGDLKIPADLAVAMLADAQKIGFKEWGLATVQFFHTFPDEQSFMVYTIAPPGGPIAWRDYVDFSGWAREADGTLVQGTLSCCSAEVPTFPGAVRGTNLIFGYEFKPKEGGGSVQATLVAQTETGGCLPKCLSNSFFTIFLTLYLKELEQTGLDMIKAGTAAKFVSQFPGLGPLNLPEEFRG</sequence>
<feature type="signal peptide" evidence="1">
    <location>
        <begin position="1"/>
        <end position="17"/>
    </location>
</feature>
<evidence type="ECO:0000256" key="1">
    <source>
        <dbReference type="SAM" id="SignalP"/>
    </source>
</evidence>
<dbReference type="InterPro" id="IPR023393">
    <property type="entry name" value="START-like_dom_sf"/>
</dbReference>
<dbReference type="InterPro" id="IPR002913">
    <property type="entry name" value="START_lipid-bd_dom"/>
</dbReference>
<evidence type="ECO:0000313" key="3">
    <source>
        <dbReference type="EMBL" id="CAK9005445.1"/>
    </source>
</evidence>
<evidence type="ECO:0000313" key="4">
    <source>
        <dbReference type="Proteomes" id="UP001642484"/>
    </source>
</evidence>
<dbReference type="Proteomes" id="UP001642484">
    <property type="component" value="Unassembled WGS sequence"/>
</dbReference>
<name>A0ABP0IS76_9DINO</name>
<reference evidence="3 4" key="1">
    <citation type="submission" date="2024-02" db="EMBL/GenBank/DDBJ databases">
        <authorList>
            <person name="Chen Y."/>
            <person name="Shah S."/>
            <person name="Dougan E. K."/>
            <person name="Thang M."/>
            <person name="Chan C."/>
        </authorList>
    </citation>
    <scope>NUCLEOTIDE SEQUENCE [LARGE SCALE GENOMIC DNA]</scope>
</reference>
<keyword evidence="4" id="KW-1185">Reference proteome</keyword>
<evidence type="ECO:0000259" key="2">
    <source>
        <dbReference type="PROSITE" id="PS50848"/>
    </source>
</evidence>
<comment type="caution">
    <text evidence="3">The sequence shown here is derived from an EMBL/GenBank/DDBJ whole genome shotgun (WGS) entry which is preliminary data.</text>
</comment>